<evidence type="ECO:0000256" key="2">
    <source>
        <dbReference type="ARBA" id="ARBA00012889"/>
    </source>
</evidence>
<dbReference type="InterPro" id="IPR006095">
    <property type="entry name" value="Glu/Leu/Phe/Val/Trp_DH"/>
</dbReference>
<dbReference type="GO" id="GO:0005739">
    <property type="term" value="C:mitochondrion"/>
    <property type="evidence" value="ECO:0007669"/>
    <property type="project" value="TreeGrafter"/>
</dbReference>
<evidence type="ECO:0000256" key="6">
    <source>
        <dbReference type="ARBA" id="ARBA00048577"/>
    </source>
</evidence>
<evidence type="ECO:0000256" key="4">
    <source>
        <dbReference type="ARBA" id="ARBA00023027"/>
    </source>
</evidence>
<comment type="catalytic activity">
    <reaction evidence="6">
        <text>L-glutamate + NADP(+) + H2O = 2-oxoglutarate + NH4(+) + NADPH + H(+)</text>
        <dbReference type="Rhea" id="RHEA:11612"/>
        <dbReference type="ChEBI" id="CHEBI:15377"/>
        <dbReference type="ChEBI" id="CHEBI:15378"/>
        <dbReference type="ChEBI" id="CHEBI:16810"/>
        <dbReference type="ChEBI" id="CHEBI:28938"/>
        <dbReference type="ChEBI" id="CHEBI:29985"/>
        <dbReference type="ChEBI" id="CHEBI:57783"/>
        <dbReference type="ChEBI" id="CHEBI:58349"/>
        <dbReference type="EC" id="1.4.1.3"/>
    </reaction>
</comment>
<comment type="catalytic activity">
    <reaction evidence="5">
        <text>L-glutamate + NAD(+) + H2O = 2-oxoglutarate + NH4(+) + NADH + H(+)</text>
        <dbReference type="Rhea" id="RHEA:15133"/>
        <dbReference type="ChEBI" id="CHEBI:15377"/>
        <dbReference type="ChEBI" id="CHEBI:15378"/>
        <dbReference type="ChEBI" id="CHEBI:16810"/>
        <dbReference type="ChEBI" id="CHEBI:28938"/>
        <dbReference type="ChEBI" id="CHEBI:29985"/>
        <dbReference type="ChEBI" id="CHEBI:57540"/>
        <dbReference type="ChEBI" id="CHEBI:57945"/>
        <dbReference type="EC" id="1.4.1.3"/>
    </reaction>
</comment>
<dbReference type="EMBL" id="CAMAPF010001018">
    <property type="protein sequence ID" value="CAH9139661.1"/>
    <property type="molecule type" value="Genomic_DNA"/>
</dbReference>
<gene>
    <name evidence="9" type="ORF">CEPIT_LOCUS37756</name>
</gene>
<proteinExistence type="inferred from homology"/>
<evidence type="ECO:0000256" key="5">
    <source>
        <dbReference type="ARBA" id="ARBA00047867"/>
    </source>
</evidence>
<organism evidence="9 10">
    <name type="scientific">Cuscuta epithymum</name>
    <dbReference type="NCBI Taxonomy" id="186058"/>
    <lineage>
        <taxon>Eukaryota</taxon>
        <taxon>Viridiplantae</taxon>
        <taxon>Streptophyta</taxon>
        <taxon>Embryophyta</taxon>
        <taxon>Tracheophyta</taxon>
        <taxon>Spermatophyta</taxon>
        <taxon>Magnoliopsida</taxon>
        <taxon>eudicotyledons</taxon>
        <taxon>Gunneridae</taxon>
        <taxon>Pentapetalae</taxon>
        <taxon>asterids</taxon>
        <taxon>lamiids</taxon>
        <taxon>Solanales</taxon>
        <taxon>Convolvulaceae</taxon>
        <taxon>Cuscuteae</taxon>
        <taxon>Cuscuta</taxon>
        <taxon>Cuscuta subgen. Cuscuta</taxon>
    </lineage>
</organism>
<name>A0AAV0FVF7_9ASTE</name>
<comment type="similarity">
    <text evidence="1 7">Belongs to the Glu/Leu/Phe/Val dehydrogenases family.</text>
</comment>
<dbReference type="InterPro" id="IPR006096">
    <property type="entry name" value="Glu/Leu/Phe/Val/Trp_DH_C"/>
</dbReference>
<dbReference type="Gene3D" id="3.40.50.720">
    <property type="entry name" value="NAD(P)-binding Rossmann-like Domain"/>
    <property type="match status" value="1"/>
</dbReference>
<comment type="caution">
    <text evidence="9">The sequence shown here is derived from an EMBL/GenBank/DDBJ whole genome shotgun (WGS) entry which is preliminary data.</text>
</comment>
<dbReference type="Pfam" id="PF00208">
    <property type="entry name" value="ELFV_dehydrog"/>
    <property type="match status" value="1"/>
</dbReference>
<keyword evidence="10" id="KW-1185">Reference proteome</keyword>
<keyword evidence="4" id="KW-0520">NAD</keyword>
<evidence type="ECO:0000313" key="10">
    <source>
        <dbReference type="Proteomes" id="UP001152523"/>
    </source>
</evidence>
<keyword evidence="3 7" id="KW-0560">Oxidoreductase</keyword>
<dbReference type="InterPro" id="IPR033922">
    <property type="entry name" value="NAD_bind_Glu_DH"/>
</dbReference>
<dbReference type="SMART" id="SM00839">
    <property type="entry name" value="ELFV_dehydrog"/>
    <property type="match status" value="1"/>
</dbReference>
<reference evidence="9" key="1">
    <citation type="submission" date="2022-07" db="EMBL/GenBank/DDBJ databases">
        <authorList>
            <person name="Macas J."/>
            <person name="Novak P."/>
            <person name="Neumann P."/>
        </authorList>
    </citation>
    <scope>NUCLEOTIDE SEQUENCE</scope>
</reference>
<accession>A0AAV0FVF7</accession>
<sequence>MSQPLIWALMQTMAWILDEYSKFHGHSPAIVTGKPIDLGGSLGREAATGRGVVFATEALLSEYGKSIKDLTFAIQGFGNVGSWASKLIHERGGKVVAVSDITGAVKNPNGIDIPALINHKETTGMLTNFSGGDAMDSNELLTHECDVLIPCALGGVLNRENAGSVKAKFIIEAANHPTDPEADEILSNKGIVILPDIYANSGGVTVSYFEWVQNIQGFMWDEEKVNRELKKYMSKAFQNIKSMCQSHDCNLRMGAFTLGVNRVARATVLRGWEA</sequence>
<dbReference type="FunFam" id="3.40.50.720:FF:000212">
    <property type="entry name" value="Glutamate dehydrogenase"/>
    <property type="match status" value="1"/>
</dbReference>
<dbReference type="GO" id="GO:0004352">
    <property type="term" value="F:glutamate dehydrogenase (NAD+) activity"/>
    <property type="evidence" value="ECO:0007669"/>
    <property type="project" value="TreeGrafter"/>
</dbReference>
<dbReference type="PRINTS" id="PR00082">
    <property type="entry name" value="GLFDHDRGNASE"/>
</dbReference>
<dbReference type="InterPro" id="IPR036291">
    <property type="entry name" value="NAD(P)-bd_dom_sf"/>
</dbReference>
<dbReference type="CDD" id="cd01076">
    <property type="entry name" value="NAD_bind_1_Glu_DH"/>
    <property type="match status" value="1"/>
</dbReference>
<dbReference type="GO" id="GO:0006538">
    <property type="term" value="P:L-glutamate catabolic process"/>
    <property type="evidence" value="ECO:0007669"/>
    <property type="project" value="TreeGrafter"/>
</dbReference>
<dbReference type="PANTHER" id="PTHR11606">
    <property type="entry name" value="GLUTAMATE DEHYDROGENASE"/>
    <property type="match status" value="1"/>
</dbReference>
<dbReference type="AlphaFoldDB" id="A0AAV0FVF7"/>
<dbReference type="EC" id="1.4.1.3" evidence="2"/>
<evidence type="ECO:0000256" key="3">
    <source>
        <dbReference type="ARBA" id="ARBA00023002"/>
    </source>
</evidence>
<dbReference type="SUPFAM" id="SSF51735">
    <property type="entry name" value="NAD(P)-binding Rossmann-fold domains"/>
    <property type="match status" value="1"/>
</dbReference>
<evidence type="ECO:0000259" key="8">
    <source>
        <dbReference type="SMART" id="SM00839"/>
    </source>
</evidence>
<evidence type="ECO:0000313" key="9">
    <source>
        <dbReference type="EMBL" id="CAH9139661.1"/>
    </source>
</evidence>
<feature type="domain" description="Glutamate/phenylalanine/leucine/valine/L-tryptophan dehydrogenase C-terminal" evidence="8">
    <location>
        <begin position="41"/>
        <end position="271"/>
    </location>
</feature>
<dbReference type="Proteomes" id="UP001152523">
    <property type="component" value="Unassembled WGS sequence"/>
</dbReference>
<dbReference type="PANTHER" id="PTHR11606:SF24">
    <property type="entry name" value="NAD-SPECIFIC GLUTAMATE DEHYDROGENASE"/>
    <property type="match status" value="1"/>
</dbReference>
<protein>
    <recommendedName>
        <fullName evidence="2">glutamate dehydrogenase [NAD(P)(+)]</fullName>
        <ecNumber evidence="2">1.4.1.3</ecNumber>
    </recommendedName>
</protein>
<evidence type="ECO:0000256" key="7">
    <source>
        <dbReference type="RuleBase" id="RU004417"/>
    </source>
</evidence>
<evidence type="ECO:0000256" key="1">
    <source>
        <dbReference type="ARBA" id="ARBA00006382"/>
    </source>
</evidence>